<comment type="caution">
    <text evidence="1">The sequence shown here is derived from an EMBL/GenBank/DDBJ whole genome shotgun (WGS) entry which is preliminary data.</text>
</comment>
<protein>
    <submittedName>
        <fullName evidence="1">Alpha/beta-hydrolase</fullName>
    </submittedName>
</protein>
<proteinExistence type="predicted"/>
<dbReference type="Proteomes" id="UP001055072">
    <property type="component" value="Unassembled WGS sequence"/>
</dbReference>
<gene>
    <name evidence="1" type="ORF">BDY19DRAFT_892746</name>
</gene>
<dbReference type="EMBL" id="MU274917">
    <property type="protein sequence ID" value="KAI0087618.1"/>
    <property type="molecule type" value="Genomic_DNA"/>
</dbReference>
<name>A0ACB8U009_9APHY</name>
<reference evidence="1" key="1">
    <citation type="journal article" date="2021" name="Environ. Microbiol.">
        <title>Gene family expansions and transcriptome signatures uncover fungal adaptations to wood decay.</title>
        <authorList>
            <person name="Hage H."/>
            <person name="Miyauchi S."/>
            <person name="Viragh M."/>
            <person name="Drula E."/>
            <person name="Min B."/>
            <person name="Chaduli D."/>
            <person name="Navarro D."/>
            <person name="Favel A."/>
            <person name="Norest M."/>
            <person name="Lesage-Meessen L."/>
            <person name="Balint B."/>
            <person name="Merenyi Z."/>
            <person name="de Eugenio L."/>
            <person name="Morin E."/>
            <person name="Martinez A.T."/>
            <person name="Baldrian P."/>
            <person name="Stursova M."/>
            <person name="Martinez M.J."/>
            <person name="Novotny C."/>
            <person name="Magnuson J.K."/>
            <person name="Spatafora J.W."/>
            <person name="Maurice S."/>
            <person name="Pangilinan J."/>
            <person name="Andreopoulos W."/>
            <person name="LaButti K."/>
            <person name="Hundley H."/>
            <person name="Na H."/>
            <person name="Kuo A."/>
            <person name="Barry K."/>
            <person name="Lipzen A."/>
            <person name="Henrissat B."/>
            <person name="Riley R."/>
            <person name="Ahrendt S."/>
            <person name="Nagy L.G."/>
            <person name="Grigoriev I.V."/>
            <person name="Martin F."/>
            <person name="Rosso M.N."/>
        </authorList>
    </citation>
    <scope>NUCLEOTIDE SEQUENCE</scope>
    <source>
        <strain evidence="1">CBS 384.51</strain>
    </source>
</reference>
<organism evidence="1 2">
    <name type="scientific">Irpex rosettiformis</name>
    <dbReference type="NCBI Taxonomy" id="378272"/>
    <lineage>
        <taxon>Eukaryota</taxon>
        <taxon>Fungi</taxon>
        <taxon>Dikarya</taxon>
        <taxon>Basidiomycota</taxon>
        <taxon>Agaricomycotina</taxon>
        <taxon>Agaricomycetes</taxon>
        <taxon>Polyporales</taxon>
        <taxon>Irpicaceae</taxon>
        <taxon>Irpex</taxon>
    </lineage>
</organism>
<sequence>MLDIQEFILRGPLSDGGLALCFKRCRPSTPLPQPRDNDPKNQVVLFLAHCVGQHKESWFPTLEHLFSIQASSPLPSNASTTRSIGEAWVMDSQNHGYSGILNERAWMGRPEGVAATEWARGAQVLLRSGLIQGTSVIGIGHSAGAGMIVLAAHHYPLNASPSFSSIIIIDPGIFSPATISSIKSTNGPLIQITNYTKTKKDTWDSREAARAWMVKRLPWSRWNPKVLDLFIEHGLRDLPSATYPAKTRGVTLSTPIAQETAGYTHYESAHESLSSLASVCEVMPVHCIWAGLDGIVNEDMRREIMDESQGRRMASSVTIRGAAHPIPQEKPAVLASAIWNAIQSQRNQLPVSRL</sequence>
<evidence type="ECO:0000313" key="2">
    <source>
        <dbReference type="Proteomes" id="UP001055072"/>
    </source>
</evidence>
<evidence type="ECO:0000313" key="1">
    <source>
        <dbReference type="EMBL" id="KAI0087618.1"/>
    </source>
</evidence>
<keyword evidence="2" id="KW-1185">Reference proteome</keyword>
<accession>A0ACB8U009</accession>